<dbReference type="PANTHER" id="PTHR35867:SF1">
    <property type="entry name" value="PROTEIN RSEC"/>
    <property type="match status" value="1"/>
</dbReference>
<gene>
    <name evidence="2" type="ORF">E4634_05520</name>
</gene>
<evidence type="ECO:0000313" key="2">
    <source>
        <dbReference type="EMBL" id="TGD74660.1"/>
    </source>
</evidence>
<feature type="transmembrane region" description="Helical" evidence="1">
    <location>
        <begin position="83"/>
        <end position="104"/>
    </location>
</feature>
<protein>
    <submittedName>
        <fullName evidence="2">Transcriptional regulator</fullName>
    </submittedName>
</protein>
<dbReference type="PIRSF" id="PIRSF004923">
    <property type="entry name" value="RseC"/>
    <property type="match status" value="1"/>
</dbReference>
<keyword evidence="1" id="KW-1133">Transmembrane helix</keyword>
<dbReference type="Proteomes" id="UP000298050">
    <property type="component" value="Unassembled WGS sequence"/>
</dbReference>
<accession>A0A4Z0M5G5</accession>
<comment type="caution">
    <text evidence="2">The sequence shown here is derived from an EMBL/GenBank/DDBJ whole genome shotgun (WGS) entry which is preliminary data.</text>
</comment>
<evidence type="ECO:0000256" key="1">
    <source>
        <dbReference type="SAM" id="Phobius"/>
    </source>
</evidence>
<keyword evidence="1" id="KW-0472">Membrane</keyword>
<keyword evidence="3" id="KW-1185">Reference proteome</keyword>
<sequence>MLLESGRVVAVDADSVWVETVRKSTCGSCSLQKGCGHSLMERLAPGHRPLVRVLPGRLQPADCQVDDEVQISIPESVLLRGSALVYVLPLLAMLAGGAGAAAVFPASADASAALGAVLGMGAGFALVRAHARRHRDDPGLQPSLERLLRRAGAPGVQLQQL</sequence>
<organism evidence="2 3">
    <name type="scientific">Mangrovimicrobium sediminis</name>
    <dbReference type="NCBI Taxonomy" id="2562682"/>
    <lineage>
        <taxon>Bacteria</taxon>
        <taxon>Pseudomonadati</taxon>
        <taxon>Pseudomonadota</taxon>
        <taxon>Gammaproteobacteria</taxon>
        <taxon>Cellvibrionales</taxon>
        <taxon>Halieaceae</taxon>
        <taxon>Mangrovimicrobium</taxon>
    </lineage>
</organism>
<dbReference type="InterPro" id="IPR026268">
    <property type="entry name" value="RseC"/>
</dbReference>
<reference evidence="2 3" key="1">
    <citation type="submission" date="2019-04" db="EMBL/GenBank/DDBJ databases">
        <title>Taxonomy of novel Haliea sp. from mangrove soil of West Coast of India.</title>
        <authorList>
            <person name="Verma A."/>
            <person name="Kumar P."/>
            <person name="Krishnamurthi S."/>
        </authorList>
    </citation>
    <scope>NUCLEOTIDE SEQUENCE [LARGE SCALE GENOMIC DNA]</scope>
    <source>
        <strain evidence="2 3">SAOS-164</strain>
    </source>
</reference>
<dbReference type="AlphaFoldDB" id="A0A4Z0M5G5"/>
<dbReference type="InterPro" id="IPR007359">
    <property type="entry name" value="SigmaE_reg_RseC_MucC"/>
</dbReference>
<dbReference type="EMBL" id="SRLE01000005">
    <property type="protein sequence ID" value="TGD74660.1"/>
    <property type="molecule type" value="Genomic_DNA"/>
</dbReference>
<proteinExistence type="predicted"/>
<name>A0A4Z0M5G5_9GAMM</name>
<dbReference type="RefSeq" id="WP_135441633.1">
    <property type="nucleotide sequence ID" value="NZ_SRLE01000005.1"/>
</dbReference>
<dbReference type="OrthoDB" id="9795854at2"/>
<dbReference type="PANTHER" id="PTHR35867">
    <property type="entry name" value="PROTEIN RSEC"/>
    <property type="match status" value="1"/>
</dbReference>
<dbReference type="Pfam" id="PF04246">
    <property type="entry name" value="RseC_MucC"/>
    <property type="match status" value="1"/>
</dbReference>
<evidence type="ECO:0000313" key="3">
    <source>
        <dbReference type="Proteomes" id="UP000298050"/>
    </source>
</evidence>
<feature type="transmembrane region" description="Helical" evidence="1">
    <location>
        <begin position="110"/>
        <end position="127"/>
    </location>
</feature>
<keyword evidence="1" id="KW-0812">Transmembrane</keyword>